<protein>
    <submittedName>
        <fullName evidence="2">Uncharacterized protein</fullName>
    </submittedName>
</protein>
<feature type="compositionally biased region" description="Low complexity" evidence="1">
    <location>
        <begin position="375"/>
        <end position="386"/>
    </location>
</feature>
<comment type="caution">
    <text evidence="2">The sequence shown here is derived from an EMBL/GenBank/DDBJ whole genome shotgun (WGS) entry which is preliminary data.</text>
</comment>
<sequence>MMNNNTQILISDKEQLVFQPFSVNKKELMVNVAHRYQQINLLSYEIIFIDLKERKLIEPITFASTLSRTKVLLPVERYQSFVFKLNNDINIRKEVDCSKTIAEVFYSIGFDGYCDAQDSDFDLSEYFVTKYYNHKTPIMIKLSPLYLSSGFIPVDYFTQFFLVCKSILMSNIHAISVIPYTQMAVLNFLLSSNITINPLLNDISTIEHYLLYHSLEQLEQEQTNLYHSLGVQTKSFIPFHLQVFLTHKLLILLGKKIVNYSKFPKSYLIRCFVTALSECEGIKTIGIIGKHCKDRTLLSLGEDGVYITNCSGTLQKKIQLNRISKWKSEGKSFYIFEGNPETQFACIEFDTKQQATDTVRVFSEYTDKLAKQRNNDNQQRNNIGNDDQQRRDI</sequence>
<feature type="region of interest" description="Disordered" evidence="1">
    <location>
        <begin position="370"/>
        <end position="393"/>
    </location>
</feature>
<accession>A0ABQ0DFA9</accession>
<dbReference type="Proteomes" id="UP001628156">
    <property type="component" value="Unassembled WGS sequence"/>
</dbReference>
<evidence type="ECO:0000313" key="2">
    <source>
        <dbReference type="EMBL" id="GAB1221527.1"/>
    </source>
</evidence>
<organism evidence="2 3">
    <name type="scientific">Entamoeba nuttalli</name>
    <dbReference type="NCBI Taxonomy" id="412467"/>
    <lineage>
        <taxon>Eukaryota</taxon>
        <taxon>Amoebozoa</taxon>
        <taxon>Evosea</taxon>
        <taxon>Archamoebae</taxon>
        <taxon>Mastigamoebida</taxon>
        <taxon>Entamoebidae</taxon>
        <taxon>Entamoeba</taxon>
    </lineage>
</organism>
<proteinExistence type="predicted"/>
<gene>
    <name evidence="2" type="ORF">ENUP19_0082G0056</name>
</gene>
<evidence type="ECO:0000313" key="3">
    <source>
        <dbReference type="Proteomes" id="UP001628156"/>
    </source>
</evidence>
<dbReference type="EMBL" id="BAAFRS010000082">
    <property type="protein sequence ID" value="GAB1221527.1"/>
    <property type="molecule type" value="Genomic_DNA"/>
</dbReference>
<keyword evidence="3" id="KW-1185">Reference proteome</keyword>
<name>A0ABQ0DFA9_9EUKA</name>
<evidence type="ECO:0000256" key="1">
    <source>
        <dbReference type="SAM" id="MobiDB-lite"/>
    </source>
</evidence>
<reference evidence="2 3" key="1">
    <citation type="journal article" date="2019" name="PLoS Negl. Trop. Dis.">
        <title>Whole genome sequencing of Entamoeba nuttalli reveals mammalian host-related molecular signatures and a novel octapeptide-repeat surface protein.</title>
        <authorList>
            <person name="Tanaka M."/>
            <person name="Makiuchi T."/>
            <person name="Komiyama T."/>
            <person name="Shiina T."/>
            <person name="Osaki K."/>
            <person name="Tachibana H."/>
        </authorList>
    </citation>
    <scope>NUCLEOTIDE SEQUENCE [LARGE SCALE GENOMIC DNA]</scope>
    <source>
        <strain evidence="2 3">P19-061405</strain>
    </source>
</reference>